<gene>
    <name evidence="10" type="ORF">A9Q84_11570</name>
</gene>
<dbReference type="Proteomes" id="UP000196531">
    <property type="component" value="Unassembled WGS sequence"/>
</dbReference>
<keyword evidence="6 7" id="KW-0408">Iron</keyword>
<dbReference type="GO" id="GO:0020037">
    <property type="term" value="F:heme binding"/>
    <property type="evidence" value="ECO:0007669"/>
    <property type="project" value="InterPro"/>
</dbReference>
<organism evidence="10 11">
    <name type="scientific">Halobacteriovorax marinus</name>
    <dbReference type="NCBI Taxonomy" id="97084"/>
    <lineage>
        <taxon>Bacteria</taxon>
        <taxon>Pseudomonadati</taxon>
        <taxon>Bdellovibrionota</taxon>
        <taxon>Bacteriovoracia</taxon>
        <taxon>Bacteriovoracales</taxon>
        <taxon>Halobacteriovoraceae</taxon>
        <taxon>Halobacteriovorax</taxon>
    </lineage>
</organism>
<evidence type="ECO:0000313" key="11">
    <source>
        <dbReference type="Proteomes" id="UP000196531"/>
    </source>
</evidence>
<evidence type="ECO:0000256" key="1">
    <source>
        <dbReference type="ARBA" id="ARBA00004196"/>
    </source>
</evidence>
<dbReference type="PANTHER" id="PTHR30600">
    <property type="entry name" value="CYTOCHROME C PEROXIDASE-RELATED"/>
    <property type="match status" value="1"/>
</dbReference>
<dbReference type="GO" id="GO:0030313">
    <property type="term" value="C:cell envelope"/>
    <property type="evidence" value="ECO:0007669"/>
    <property type="project" value="UniProtKB-SubCell"/>
</dbReference>
<dbReference type="PROSITE" id="PS51007">
    <property type="entry name" value="CYTC"/>
    <property type="match status" value="1"/>
</dbReference>
<dbReference type="InterPro" id="IPR036909">
    <property type="entry name" value="Cyt_c-like_dom_sf"/>
</dbReference>
<feature type="signal peptide" evidence="8">
    <location>
        <begin position="1"/>
        <end position="19"/>
    </location>
</feature>
<evidence type="ECO:0000256" key="2">
    <source>
        <dbReference type="ARBA" id="ARBA00022617"/>
    </source>
</evidence>
<dbReference type="PANTHER" id="PTHR30600:SF10">
    <property type="entry name" value="BLL6722 PROTEIN"/>
    <property type="match status" value="1"/>
</dbReference>
<dbReference type="SUPFAM" id="SSF46626">
    <property type="entry name" value="Cytochrome c"/>
    <property type="match status" value="2"/>
</dbReference>
<evidence type="ECO:0000313" key="10">
    <source>
        <dbReference type="EMBL" id="OUR96968.1"/>
    </source>
</evidence>
<comment type="caution">
    <text evidence="10">The sequence shown here is derived from an EMBL/GenBank/DDBJ whole genome shotgun (WGS) entry which is preliminary data.</text>
</comment>
<name>A0A1Y5F7T5_9BACT</name>
<evidence type="ECO:0000256" key="6">
    <source>
        <dbReference type="ARBA" id="ARBA00023004"/>
    </source>
</evidence>
<dbReference type="EMBL" id="MAAO01000006">
    <property type="protein sequence ID" value="OUR96968.1"/>
    <property type="molecule type" value="Genomic_DNA"/>
</dbReference>
<dbReference type="GO" id="GO:0009055">
    <property type="term" value="F:electron transfer activity"/>
    <property type="evidence" value="ECO:0007669"/>
    <property type="project" value="InterPro"/>
</dbReference>
<feature type="chain" id="PRO_5012893013" description="Cytochrome c domain-containing protein" evidence="8">
    <location>
        <begin position="20"/>
        <end position="451"/>
    </location>
</feature>
<keyword evidence="5" id="KW-0560">Oxidoreductase</keyword>
<evidence type="ECO:0000256" key="7">
    <source>
        <dbReference type="PROSITE-ProRule" id="PRU00433"/>
    </source>
</evidence>
<dbReference type="GO" id="GO:0046872">
    <property type="term" value="F:metal ion binding"/>
    <property type="evidence" value="ECO:0007669"/>
    <property type="project" value="UniProtKB-KW"/>
</dbReference>
<evidence type="ECO:0000256" key="8">
    <source>
        <dbReference type="SAM" id="SignalP"/>
    </source>
</evidence>
<keyword evidence="2 7" id="KW-0349">Heme</keyword>
<protein>
    <recommendedName>
        <fullName evidence="9">Cytochrome c domain-containing protein</fullName>
    </recommendedName>
</protein>
<dbReference type="Pfam" id="PF03150">
    <property type="entry name" value="CCP_MauG"/>
    <property type="match status" value="1"/>
</dbReference>
<dbReference type="GO" id="GO:0004130">
    <property type="term" value="F:cytochrome-c peroxidase activity"/>
    <property type="evidence" value="ECO:0007669"/>
    <property type="project" value="TreeGrafter"/>
</dbReference>
<dbReference type="Gene3D" id="1.10.760.10">
    <property type="entry name" value="Cytochrome c-like domain"/>
    <property type="match status" value="2"/>
</dbReference>
<keyword evidence="3 7" id="KW-0479">Metal-binding</keyword>
<evidence type="ECO:0000256" key="4">
    <source>
        <dbReference type="ARBA" id="ARBA00022729"/>
    </source>
</evidence>
<accession>A0A1Y5F7T5</accession>
<keyword evidence="4 8" id="KW-0732">Signal</keyword>
<evidence type="ECO:0000256" key="3">
    <source>
        <dbReference type="ARBA" id="ARBA00022723"/>
    </source>
</evidence>
<evidence type="ECO:0000256" key="5">
    <source>
        <dbReference type="ARBA" id="ARBA00023002"/>
    </source>
</evidence>
<dbReference type="InterPro" id="IPR004852">
    <property type="entry name" value="Di-haem_cyt_c_peroxidsae"/>
</dbReference>
<proteinExistence type="predicted"/>
<comment type="subcellular location">
    <subcellularLocation>
        <location evidence="1">Cell envelope</location>
    </subcellularLocation>
</comment>
<feature type="domain" description="Cytochrome c" evidence="9">
    <location>
        <begin position="46"/>
        <end position="180"/>
    </location>
</feature>
<dbReference type="InterPro" id="IPR051395">
    <property type="entry name" value="Cytochrome_c_Peroxidase/MauG"/>
</dbReference>
<sequence>MKKLFFTNLLFILSLVTSAQIDTELAVLIKTHNLQALQAPMKSRVEVVRLGSRLFREVELSGNRNINCMVCHHPRLGTSDALPFSIGEGGQGIGPGRAQKSGLVIKRNSPSLINLGYKKEVTQMFHDGRVSYDPSSDTYATPEAAFNGKSPLAQSIVKNFTGALAAQSIFPITSPEEMRGFKKNSRSDNELAALTTNLEIWQGVMDRLLKGRKKDLYNELFKKAFPNETKYNIGHVANALAAFMKDNFSLVDTPYDRYLQGNKDAMTLSQKKGLKVFLGRGKCVKCHSGKHLSNFEFKSAGTPQIGVMGTAQLEDEGRFAVTGVKRDLYKFKTPALRNVSLTAPYMHSGVFSTLSEVINHYDKVRVSLDEFEVTDLIQSFYSSELTTDIDPLRNKLRFQLISIGELRKGLKLTEREKTNLLNFIRDALTDVRMQQRSTEEIDSLWGELLEN</sequence>
<dbReference type="AlphaFoldDB" id="A0A1Y5F7T5"/>
<evidence type="ECO:0000259" key="9">
    <source>
        <dbReference type="PROSITE" id="PS51007"/>
    </source>
</evidence>
<dbReference type="InterPro" id="IPR009056">
    <property type="entry name" value="Cyt_c-like_dom"/>
</dbReference>
<reference evidence="11" key="1">
    <citation type="journal article" date="2017" name="Proc. Natl. Acad. Sci. U.S.A.">
        <title>Simulation of Deepwater Horizon oil plume reveals substrate specialization within a complex community of hydrocarbon-degraders.</title>
        <authorList>
            <person name="Hu P."/>
            <person name="Dubinsky E.A."/>
            <person name="Probst A.J."/>
            <person name="Wang J."/>
            <person name="Sieber C.M.K."/>
            <person name="Tom L.M."/>
            <person name="Gardinali P."/>
            <person name="Banfield J.F."/>
            <person name="Atlas R.M."/>
            <person name="Andersen G.L."/>
        </authorList>
    </citation>
    <scope>NUCLEOTIDE SEQUENCE [LARGE SCALE GENOMIC DNA]</scope>
</reference>